<dbReference type="WBParaSite" id="MCU_004631-RA">
    <property type="protein sequence ID" value="MCU_004631-RA"/>
    <property type="gene ID" value="MCU_004631"/>
</dbReference>
<dbReference type="PANTHER" id="PTHR43941">
    <property type="entry name" value="STRUCTURAL MAINTENANCE OF CHROMOSOMES PROTEIN 2"/>
    <property type="match status" value="1"/>
</dbReference>
<sequence>MSTVSEDECYSNVDSIDQLRQICRERDVVINKLKLLVIHKNKTIAALEEDVRTLKSKVSALQTTDKELEEHASCDCLRAESIDGCAGLRDELLRLQTELDRSKKEVETLSKMNGDLQKVLTSTKQEREMIKSEVSTLTADLLVLNTERTELYEIAANASEYSNTEDLYKQSHHHHTFIVATLKNLVDIVKRNQPNPEVLCVLQGMKTEVNRLRGLGDPVFDNLDVASSEDLYPLLKTCLAALRQCPSSQKSQRSLILRKDRVRSYFIGMMHICDESKAIIKVFTEAFLCNIQSILSMIDKLNSYLQYRGRTSDKLDLIQKSFSELRLELGHLKETISTERAKFSDDAATMMGSIASSITTASLFDCSAAQVSLSKDAANPKNVKLKDAFSIFPSLQNDAMEMKTSVRQWFESLQIHIRKLQKLQVKLVVAINKNPELSSPHLLPHYSECTNPCDTSSLESLFTDVWQIKDSLSGARHFLVEESSQIMRHVTDIQRLRYAVVRRLYNQVGRLRGQAVDIHKDLSQLVIFVNKRFSDLSNLTRHNLEESGPSLKSPATEMLVRTTTENPQRQRFEDYDRLVRDKDTEINQLRESCDRLSDECDRLSALRDALRQLSLGVNSAPFNLREEDNELFSSVACQLTQSRIAHLELVEQAKAISDLQSELMSKNALLEEAVSRALEAEERVVGMARLEEELSQVKQLLLSSRRDAVEVDKLSERVINLETEQERLIKELAESARLRESAEAMFAAARREADARLEEISTERDSLSIKLNSLQQQFDAYKVKALHALRNGKDNQTVDNTADIPEQAQGDTVSWRYECSNLVQTEASRLKETVRELEQSLSEMERRLQTVTIESETTKFALAEQKNECLRLSQSLLTAHAQWREERELLAAQSKNEVATRISELEASLAEEKRQHAEQLAAQAEDFKSAFGAKIADLLLQLEKAEAKPVAQHLELSEQTRSSHSPQPSVAAQEQLCSRCNSHLNSWISGHPASSCGTADLSRPATTMDHRKPQPLEQILFGEEETASVDSPDSERSALLQATIGNLRSQLASEHRSLEHTRSLLADSEATVERLTAQANILKAEIRRHERNMERDFHLGSVNNPSLVNTSEGASAVTRNEYLKNVIVKFFDLPASAVTERSSLVQVLATLLALNPREKETLQRFAQTGNPHANKADETHSWGSYIPSWIGL</sequence>
<dbReference type="AlphaFoldDB" id="A0A0R3U313"/>
<evidence type="ECO:0000313" key="4">
    <source>
        <dbReference type="Proteomes" id="UP000267029"/>
    </source>
</evidence>
<name>A0A0R3U313_MESCO</name>
<feature type="coiled-coil region" evidence="1">
    <location>
        <begin position="1058"/>
        <end position="1092"/>
    </location>
</feature>
<dbReference type="OrthoDB" id="6274897at2759"/>
<gene>
    <name evidence="3" type="ORF">MCOS_LOCUS915</name>
</gene>
<reference evidence="3 4" key="1">
    <citation type="submission" date="2018-10" db="EMBL/GenBank/DDBJ databases">
        <authorList>
            <consortium name="Pathogen Informatics"/>
        </authorList>
    </citation>
    <scope>NUCLEOTIDE SEQUENCE [LARGE SCALE GENOMIC DNA]</scope>
</reference>
<keyword evidence="1" id="KW-0175">Coiled coil</keyword>
<dbReference type="SMART" id="SM00755">
    <property type="entry name" value="Grip"/>
    <property type="match status" value="1"/>
</dbReference>
<feature type="coiled-coil region" evidence="1">
    <location>
        <begin position="579"/>
        <end position="613"/>
    </location>
</feature>
<evidence type="ECO:0000313" key="5">
    <source>
        <dbReference type="WBParaSite" id="MCU_004631-RA"/>
    </source>
</evidence>
<organism evidence="5">
    <name type="scientific">Mesocestoides corti</name>
    <name type="common">Flatworm</name>
    <dbReference type="NCBI Taxonomy" id="53468"/>
    <lineage>
        <taxon>Eukaryota</taxon>
        <taxon>Metazoa</taxon>
        <taxon>Spiralia</taxon>
        <taxon>Lophotrochozoa</taxon>
        <taxon>Platyhelminthes</taxon>
        <taxon>Cestoda</taxon>
        <taxon>Eucestoda</taxon>
        <taxon>Cyclophyllidea</taxon>
        <taxon>Mesocestoididae</taxon>
        <taxon>Mesocestoides</taxon>
    </lineage>
</organism>
<feature type="coiled-coil region" evidence="1">
    <location>
        <begin position="656"/>
        <end position="784"/>
    </location>
</feature>
<accession>A0A0R3U313</accession>
<dbReference type="EMBL" id="UXSR01000096">
    <property type="protein sequence ID" value="VDD74912.1"/>
    <property type="molecule type" value="Genomic_DNA"/>
</dbReference>
<dbReference type="GO" id="GO:0000793">
    <property type="term" value="C:condensed chromosome"/>
    <property type="evidence" value="ECO:0007669"/>
    <property type="project" value="TreeGrafter"/>
</dbReference>
<feature type="domain" description="GRIP" evidence="2">
    <location>
        <begin position="1113"/>
        <end position="1165"/>
    </location>
</feature>
<dbReference type="GO" id="GO:0007076">
    <property type="term" value="P:mitotic chromosome condensation"/>
    <property type="evidence" value="ECO:0007669"/>
    <property type="project" value="TreeGrafter"/>
</dbReference>
<evidence type="ECO:0000259" key="2">
    <source>
        <dbReference type="PROSITE" id="PS50913"/>
    </source>
</evidence>
<keyword evidence="4" id="KW-1185">Reference proteome</keyword>
<dbReference type="InterPro" id="IPR000237">
    <property type="entry name" value="GRIP_dom"/>
</dbReference>
<dbReference type="PROSITE" id="PS50913">
    <property type="entry name" value="GRIP"/>
    <property type="match status" value="1"/>
</dbReference>
<feature type="coiled-coil region" evidence="1">
    <location>
        <begin position="44"/>
        <end position="112"/>
    </location>
</feature>
<evidence type="ECO:0000313" key="3">
    <source>
        <dbReference type="EMBL" id="VDD74912.1"/>
    </source>
</evidence>
<dbReference type="Pfam" id="PF16704">
    <property type="entry name" value="Rab_bind"/>
    <property type="match status" value="1"/>
</dbReference>
<evidence type="ECO:0000256" key="1">
    <source>
        <dbReference type="SAM" id="Coils"/>
    </source>
</evidence>
<dbReference type="GO" id="GO:0000785">
    <property type="term" value="C:chromatin"/>
    <property type="evidence" value="ECO:0007669"/>
    <property type="project" value="TreeGrafter"/>
</dbReference>
<dbReference type="GO" id="GO:0003682">
    <property type="term" value="F:chromatin binding"/>
    <property type="evidence" value="ECO:0007669"/>
    <property type="project" value="TreeGrafter"/>
</dbReference>
<feature type="coiled-coil region" evidence="1">
    <location>
        <begin position="895"/>
        <end position="930"/>
    </location>
</feature>
<dbReference type="STRING" id="53468.A0A0R3U313"/>
<dbReference type="Pfam" id="PF01465">
    <property type="entry name" value="GRIP"/>
    <property type="match status" value="1"/>
</dbReference>
<protein>
    <submittedName>
        <fullName evidence="5">GRIP domain-containing protein</fullName>
    </submittedName>
</protein>
<feature type="coiled-coil region" evidence="1">
    <location>
        <begin position="820"/>
        <end position="854"/>
    </location>
</feature>
<proteinExistence type="predicted"/>
<dbReference type="InterPro" id="IPR032023">
    <property type="entry name" value="GCC2_Rab_bind"/>
</dbReference>
<dbReference type="GO" id="GO:0000796">
    <property type="term" value="C:condensin complex"/>
    <property type="evidence" value="ECO:0007669"/>
    <property type="project" value="TreeGrafter"/>
</dbReference>
<reference evidence="5" key="2">
    <citation type="submission" date="2019-11" db="UniProtKB">
        <authorList>
            <consortium name="WormBaseParasite"/>
        </authorList>
    </citation>
    <scope>IDENTIFICATION</scope>
</reference>
<dbReference type="PANTHER" id="PTHR43941:SF1">
    <property type="entry name" value="STRUCTURAL MAINTENANCE OF CHROMOSOMES PROTEIN 2"/>
    <property type="match status" value="1"/>
</dbReference>
<dbReference type="Proteomes" id="UP000267029">
    <property type="component" value="Unassembled WGS sequence"/>
</dbReference>